<dbReference type="STRING" id="655015.B1812_13475"/>
<evidence type="ECO:0000256" key="1">
    <source>
        <dbReference type="ARBA" id="ARBA00000085"/>
    </source>
</evidence>
<dbReference type="InterPro" id="IPR003661">
    <property type="entry name" value="HisK_dim/P_dom"/>
</dbReference>
<dbReference type="CDD" id="cd17546">
    <property type="entry name" value="REC_hyHK_CKI1_RcsC-like"/>
    <property type="match status" value="1"/>
</dbReference>
<dbReference type="SMART" id="SM00448">
    <property type="entry name" value="REC"/>
    <property type="match status" value="2"/>
</dbReference>
<dbReference type="PRINTS" id="PR00344">
    <property type="entry name" value="BCTRLSENSOR"/>
</dbReference>
<dbReference type="EMBL" id="CP019948">
    <property type="protein sequence ID" value="ARN81927.1"/>
    <property type="molecule type" value="Genomic_DNA"/>
</dbReference>
<evidence type="ECO:0000256" key="6">
    <source>
        <dbReference type="ARBA" id="ARBA00022777"/>
    </source>
</evidence>
<feature type="domain" description="Histidine kinase" evidence="12">
    <location>
        <begin position="72"/>
        <end position="289"/>
    </location>
</feature>
<dbReference type="Pfam" id="PF00072">
    <property type="entry name" value="Response_reg"/>
    <property type="match status" value="1"/>
</dbReference>
<dbReference type="GO" id="GO:0000155">
    <property type="term" value="F:phosphorelay sensor kinase activity"/>
    <property type="evidence" value="ECO:0007669"/>
    <property type="project" value="InterPro"/>
</dbReference>
<gene>
    <name evidence="14" type="ORF">B1812_13475</name>
</gene>
<dbReference type="Gene3D" id="3.40.50.2300">
    <property type="match status" value="2"/>
</dbReference>
<dbReference type="GO" id="GO:0005524">
    <property type="term" value="F:ATP binding"/>
    <property type="evidence" value="ECO:0007669"/>
    <property type="project" value="UniProtKB-KW"/>
</dbReference>
<dbReference type="CDD" id="cd00082">
    <property type="entry name" value="HisKA"/>
    <property type="match status" value="1"/>
</dbReference>
<feature type="domain" description="Response regulatory" evidence="13">
    <location>
        <begin position="437"/>
        <end position="562"/>
    </location>
</feature>
<dbReference type="SUPFAM" id="SSF55874">
    <property type="entry name" value="ATPase domain of HSP90 chaperone/DNA topoisomerase II/histidine kinase"/>
    <property type="match status" value="1"/>
</dbReference>
<dbReference type="SMART" id="SM00388">
    <property type="entry name" value="HisKA"/>
    <property type="match status" value="1"/>
</dbReference>
<dbReference type="Pfam" id="PF02518">
    <property type="entry name" value="HATPase_c"/>
    <property type="match status" value="1"/>
</dbReference>
<dbReference type="Gene3D" id="3.30.565.10">
    <property type="entry name" value="Histidine kinase-like ATPase, C-terminal domain"/>
    <property type="match status" value="1"/>
</dbReference>
<evidence type="ECO:0000256" key="2">
    <source>
        <dbReference type="ARBA" id="ARBA00012438"/>
    </source>
</evidence>
<evidence type="ECO:0000256" key="3">
    <source>
        <dbReference type="ARBA" id="ARBA00022553"/>
    </source>
</evidence>
<organism evidence="14 15">
    <name type="scientific">Methylocystis bryophila</name>
    <dbReference type="NCBI Taxonomy" id="655015"/>
    <lineage>
        <taxon>Bacteria</taxon>
        <taxon>Pseudomonadati</taxon>
        <taxon>Pseudomonadota</taxon>
        <taxon>Alphaproteobacteria</taxon>
        <taxon>Hyphomicrobiales</taxon>
        <taxon>Methylocystaceae</taxon>
        <taxon>Methylocystis</taxon>
    </lineage>
</organism>
<evidence type="ECO:0000256" key="9">
    <source>
        <dbReference type="ARBA" id="ARBA00064003"/>
    </source>
</evidence>
<dbReference type="PANTHER" id="PTHR45339:SF1">
    <property type="entry name" value="HYBRID SIGNAL TRANSDUCTION HISTIDINE KINASE J"/>
    <property type="match status" value="1"/>
</dbReference>
<dbReference type="InterPro" id="IPR005467">
    <property type="entry name" value="His_kinase_dom"/>
</dbReference>
<dbReference type="InterPro" id="IPR011006">
    <property type="entry name" value="CheY-like_superfamily"/>
</dbReference>
<dbReference type="FunFam" id="3.30.565.10:FF:000010">
    <property type="entry name" value="Sensor histidine kinase RcsC"/>
    <property type="match status" value="1"/>
</dbReference>
<dbReference type="InterPro" id="IPR001789">
    <property type="entry name" value="Sig_transdc_resp-reg_receiver"/>
</dbReference>
<keyword evidence="6 14" id="KW-0418">Kinase</keyword>
<keyword evidence="3 11" id="KW-0597">Phosphoprotein</keyword>
<dbReference type="Proteomes" id="UP000193978">
    <property type="component" value="Chromosome"/>
</dbReference>
<evidence type="ECO:0000256" key="10">
    <source>
        <dbReference type="ARBA" id="ARBA00068150"/>
    </source>
</evidence>
<evidence type="ECO:0000256" key="4">
    <source>
        <dbReference type="ARBA" id="ARBA00022679"/>
    </source>
</evidence>
<dbReference type="PANTHER" id="PTHR45339">
    <property type="entry name" value="HYBRID SIGNAL TRANSDUCTION HISTIDINE KINASE J"/>
    <property type="match status" value="1"/>
</dbReference>
<dbReference type="RefSeq" id="WP_245299913.1">
    <property type="nucleotide sequence ID" value="NZ_AP027149.1"/>
</dbReference>
<dbReference type="InterPro" id="IPR004358">
    <property type="entry name" value="Sig_transdc_His_kin-like_C"/>
</dbReference>
<keyword evidence="15" id="KW-1185">Reference proteome</keyword>
<evidence type="ECO:0000256" key="8">
    <source>
        <dbReference type="ARBA" id="ARBA00023012"/>
    </source>
</evidence>
<evidence type="ECO:0000256" key="7">
    <source>
        <dbReference type="ARBA" id="ARBA00022840"/>
    </source>
</evidence>
<keyword evidence="5" id="KW-0547">Nucleotide-binding</keyword>
<evidence type="ECO:0000256" key="5">
    <source>
        <dbReference type="ARBA" id="ARBA00022741"/>
    </source>
</evidence>
<dbReference type="SMART" id="SM00387">
    <property type="entry name" value="HATPase_c"/>
    <property type="match status" value="1"/>
</dbReference>
<comment type="subunit">
    <text evidence="9">At low DSF concentrations, interacts with RpfF.</text>
</comment>
<proteinExistence type="predicted"/>
<name>A0A1W6MWF9_9HYPH</name>
<accession>A0A1W6MWF9</accession>
<dbReference type="InterPro" id="IPR003594">
    <property type="entry name" value="HATPase_dom"/>
</dbReference>
<dbReference type="KEGG" id="mbry:B1812_13475"/>
<evidence type="ECO:0000313" key="15">
    <source>
        <dbReference type="Proteomes" id="UP000193978"/>
    </source>
</evidence>
<dbReference type="SUPFAM" id="SSF47384">
    <property type="entry name" value="Homodimeric domain of signal transducing histidine kinase"/>
    <property type="match status" value="1"/>
</dbReference>
<dbReference type="EC" id="2.7.13.3" evidence="2"/>
<dbReference type="SUPFAM" id="SSF52172">
    <property type="entry name" value="CheY-like"/>
    <property type="match status" value="2"/>
</dbReference>
<feature type="modified residue" description="4-aspartylphosphate" evidence="11">
    <location>
        <position position="492"/>
    </location>
</feature>
<dbReference type="Pfam" id="PF00512">
    <property type="entry name" value="HisKA"/>
    <property type="match status" value="1"/>
</dbReference>
<evidence type="ECO:0000256" key="11">
    <source>
        <dbReference type="PROSITE-ProRule" id="PRU00169"/>
    </source>
</evidence>
<dbReference type="InterPro" id="IPR036097">
    <property type="entry name" value="HisK_dim/P_sf"/>
</dbReference>
<dbReference type="PROSITE" id="PS50109">
    <property type="entry name" value="HIS_KIN"/>
    <property type="match status" value="1"/>
</dbReference>
<dbReference type="AlphaFoldDB" id="A0A1W6MWF9"/>
<keyword evidence="7" id="KW-0067">ATP-binding</keyword>
<dbReference type="Gene3D" id="1.10.287.130">
    <property type="match status" value="1"/>
</dbReference>
<keyword evidence="8" id="KW-0902">Two-component regulatory system</keyword>
<protein>
    <recommendedName>
        <fullName evidence="10">Sensory/regulatory protein RpfC</fullName>
        <ecNumber evidence="2">2.7.13.3</ecNumber>
    </recommendedName>
</protein>
<sequence length="574" mass="60117">MEMDREILGLLGLALFAFALGLGAALYLLPGRGDSGGQREALLHEIRQLRAAAAARDRAEAANEAKSRFLATVSHEIRTPLNGVLGLAQLLSMTRLEAEQASYVDSIRDCARALAQLVDDILDFSKIEAGRLELRREEFALAPLVEGVVELLAPRAQGKGLEIASYVATGTPARVVGDPARLRQVLINLAGNAVNFTQEGGVGVSVAPAADGMLRFVVEDTGPGIPPSARAKIFEEFEQAEPLTTRSGGGAGLGLAIARRLVAKMGGALALEASSERGSRFAFTLPCETSPVSGRRPLEGQNALIVAASRFEGPFLARYLEAAGATARIAASAPQARAFLETAAGKPPQLAIVDCALGLEAAESLAASAREAGVARCFLLFSPLERRSHGEAALKEFDGWLVKPVRAATLLARVFPVPSTPRETLAPRPEPTLAGLTALVAEDNEINALIALRQLEALGAAPTRAEDGEEVVALAGAALEGKLRRFDVILMDLFMPKLDGLDATRRIRSAESRAGAARTPILALTASASREDAEAALAAGADAVLTKPIELATMEEAIRAFAAGRATIASVTSN</sequence>
<keyword evidence="4" id="KW-0808">Transferase</keyword>
<evidence type="ECO:0000313" key="14">
    <source>
        <dbReference type="EMBL" id="ARN81927.1"/>
    </source>
</evidence>
<evidence type="ECO:0000259" key="12">
    <source>
        <dbReference type="PROSITE" id="PS50109"/>
    </source>
</evidence>
<evidence type="ECO:0000259" key="13">
    <source>
        <dbReference type="PROSITE" id="PS50110"/>
    </source>
</evidence>
<reference evidence="14 15" key="1">
    <citation type="submission" date="2017-02" db="EMBL/GenBank/DDBJ databases">
        <authorList>
            <person name="Peterson S.W."/>
        </authorList>
    </citation>
    <scope>NUCLEOTIDE SEQUENCE [LARGE SCALE GENOMIC DNA]</scope>
    <source>
        <strain evidence="14 15">S285</strain>
    </source>
</reference>
<comment type="catalytic activity">
    <reaction evidence="1">
        <text>ATP + protein L-histidine = ADP + protein N-phospho-L-histidine.</text>
        <dbReference type="EC" id="2.7.13.3"/>
    </reaction>
</comment>
<dbReference type="FunFam" id="1.10.287.130:FF:000002">
    <property type="entry name" value="Two-component osmosensing histidine kinase"/>
    <property type="match status" value="1"/>
</dbReference>
<dbReference type="PROSITE" id="PS50110">
    <property type="entry name" value="RESPONSE_REGULATORY"/>
    <property type="match status" value="1"/>
</dbReference>
<dbReference type="InterPro" id="IPR036890">
    <property type="entry name" value="HATPase_C_sf"/>
</dbReference>